<evidence type="ECO:0000313" key="10">
    <source>
        <dbReference type="Proteomes" id="UP000245060"/>
    </source>
</evidence>
<protein>
    <submittedName>
        <fullName evidence="9">Acyl-CoA dehydrogenase</fullName>
    </submittedName>
</protein>
<evidence type="ECO:0000256" key="3">
    <source>
        <dbReference type="ARBA" id="ARBA00022630"/>
    </source>
</evidence>
<name>A0AA37PM49_9MYCO</name>
<reference evidence="9" key="3">
    <citation type="journal article" date="2022" name="Microbiol. Resour. Announc.">
        <title>Draft Genome Sequences of Eight Mycobacterium montefiorense Strains Isolated from Salamanders in Captivity.</title>
        <authorList>
            <person name="Komine T."/>
            <person name="Ihara H."/>
            <person name="Fukano H."/>
            <person name="Hoshino Y."/>
            <person name="Kurata O."/>
            <person name="Wada S."/>
        </authorList>
    </citation>
    <scope>NUCLEOTIDE SEQUENCE</scope>
    <source>
        <strain evidence="9">NJB18185</strain>
    </source>
</reference>
<dbReference type="SUPFAM" id="SSF56645">
    <property type="entry name" value="Acyl-CoA dehydrogenase NM domain-like"/>
    <property type="match status" value="1"/>
</dbReference>
<gene>
    <name evidence="8" type="ORF">MmonteBS_03700</name>
    <name evidence="9" type="ORF">NJB18185_25780</name>
</gene>
<dbReference type="Gene3D" id="2.40.110.10">
    <property type="entry name" value="Butyryl-CoA Dehydrogenase, subunit A, domain 2"/>
    <property type="match status" value="1"/>
</dbReference>
<evidence type="ECO:0000259" key="7">
    <source>
        <dbReference type="Pfam" id="PF02770"/>
    </source>
</evidence>
<dbReference type="Proteomes" id="UP000245060">
    <property type="component" value="Unassembled WGS sequence"/>
</dbReference>
<dbReference type="Pfam" id="PF02770">
    <property type="entry name" value="Acyl-CoA_dh_M"/>
    <property type="match status" value="1"/>
</dbReference>
<proteinExistence type="inferred from homology"/>
<keyword evidence="10" id="KW-1185">Reference proteome</keyword>
<dbReference type="GO" id="GO:0050660">
    <property type="term" value="F:flavin adenine dinucleotide binding"/>
    <property type="evidence" value="ECO:0007669"/>
    <property type="project" value="InterPro"/>
</dbReference>
<evidence type="ECO:0000259" key="6">
    <source>
        <dbReference type="Pfam" id="PF00441"/>
    </source>
</evidence>
<evidence type="ECO:0000256" key="4">
    <source>
        <dbReference type="ARBA" id="ARBA00022827"/>
    </source>
</evidence>
<dbReference type="InterPro" id="IPR046373">
    <property type="entry name" value="Acyl-CoA_Oxase/DH_mid-dom_sf"/>
</dbReference>
<dbReference type="Gene3D" id="1.20.140.10">
    <property type="entry name" value="Butyryl-CoA Dehydrogenase, subunit A, domain 3"/>
    <property type="match status" value="1"/>
</dbReference>
<comment type="similarity">
    <text evidence="2 5">Belongs to the acyl-CoA dehydrogenase family.</text>
</comment>
<comment type="caution">
    <text evidence="9">The sequence shown here is derived from an EMBL/GenBank/DDBJ whole genome shotgun (WGS) entry which is preliminary data.</text>
</comment>
<evidence type="ECO:0000256" key="1">
    <source>
        <dbReference type="ARBA" id="ARBA00001974"/>
    </source>
</evidence>
<evidence type="ECO:0000313" key="11">
    <source>
        <dbReference type="Proteomes" id="UP001139505"/>
    </source>
</evidence>
<dbReference type="Proteomes" id="UP001139505">
    <property type="component" value="Unassembled WGS sequence"/>
</dbReference>
<sequence length="574" mass="62396">MNPPPEKSQYLRFDILDDLEAALGNPRDPENLMGFDVLSAQDRSDEFPSHAIDLLNRLGIADFYVPDADGGRLTDYLEPFWLIRTLARRSITLAVAHGKTFLGTATAWVGANEQQRERVSELVRSGTPISWGLTERDHGSDLLAGEVEVTDGRLNGSKWLINNATRGGAIVVIARTSAGGGPRGFDLVLVVKPIAETSDSDPGFRHLPKELTHGIRGADISGIEFVDFPVDQQAIISKPGHGLENVMKALQLTRTLCCSLSLGATDRALHNAVRFAEERRLYNRTLIELPQAQRILSDAFADHLLNEAMAIAVVRSIHTLPQELSVHAPAAKYFIPTRTESALASLRGFMGARAFLDPSSIGEPPLSRIERDHRIVSLFDGNTVVNLTSLIMQFPFMNRPDLPAESAKIVAEAPTPNLSRLSLLSRGGSTMLRMLADAVDQLCELNPPEDVCSASIELLSAARQILQEVTTVHWNPTEMPDSNFALAERLSCVIAGTSALHVYLAYAGTIDSPLWGDALWLRLALPRILAMLNLDAPTTGTTADHEAATAVLRQLATTDQGFSLLTVAITGGFE</sequence>
<keyword evidence="5" id="KW-0560">Oxidoreductase</keyword>
<feature type="domain" description="Acyl-CoA dehydrogenase/oxidase C-terminal" evidence="6">
    <location>
        <begin position="240"/>
        <end position="388"/>
    </location>
</feature>
<dbReference type="InterPro" id="IPR009075">
    <property type="entry name" value="AcylCo_DH/oxidase_C"/>
</dbReference>
<dbReference type="InterPro" id="IPR037069">
    <property type="entry name" value="AcylCoA_DH/ox_N_sf"/>
</dbReference>
<dbReference type="Gene3D" id="1.10.540.10">
    <property type="entry name" value="Acyl-CoA dehydrogenase/oxidase, N-terminal domain"/>
    <property type="match status" value="1"/>
</dbReference>
<dbReference type="EMBL" id="BQYH01000016">
    <property type="protein sequence ID" value="GKU72806.1"/>
    <property type="molecule type" value="Genomic_DNA"/>
</dbReference>
<feature type="domain" description="Acyl-CoA oxidase/dehydrogenase middle" evidence="7">
    <location>
        <begin position="132"/>
        <end position="227"/>
    </location>
</feature>
<dbReference type="InterPro" id="IPR036250">
    <property type="entry name" value="AcylCo_DH-like_C"/>
</dbReference>
<dbReference type="CDD" id="cd00567">
    <property type="entry name" value="ACAD"/>
    <property type="match status" value="1"/>
</dbReference>
<dbReference type="EMBL" id="BFCH01000002">
    <property type="protein sequence ID" value="GBG35998.1"/>
    <property type="molecule type" value="Genomic_DNA"/>
</dbReference>
<dbReference type="PANTHER" id="PTHR43884:SF19">
    <property type="entry name" value="ACYL-COA DEHYDROGENASE FADE4-RELATED"/>
    <property type="match status" value="1"/>
</dbReference>
<dbReference type="InterPro" id="IPR009100">
    <property type="entry name" value="AcylCoA_DH/oxidase_NM_dom_sf"/>
</dbReference>
<reference evidence="10" key="2">
    <citation type="submission" date="2018-04" db="EMBL/GenBank/DDBJ databases">
        <title>Draft genome sequence of Mycobacterium montefiorense isolated from Japanese black salamander.</title>
        <authorList>
            <person name="Fukano H."/>
            <person name="Yoshida M."/>
            <person name="Shimizu A."/>
            <person name="Iwao H."/>
            <person name="Kurata O."/>
            <person name="Katayama Y."/>
            <person name="Omatsu T."/>
            <person name="Mizutani T."/>
            <person name="Wada S."/>
            <person name="Hoshino Y."/>
        </authorList>
    </citation>
    <scope>NUCLEOTIDE SEQUENCE [LARGE SCALE GENOMIC DNA]</scope>
    <source>
        <strain evidence="10">BS</strain>
    </source>
</reference>
<keyword evidence="4 5" id="KW-0274">FAD</keyword>
<evidence type="ECO:0000313" key="9">
    <source>
        <dbReference type="EMBL" id="GKU72806.1"/>
    </source>
</evidence>
<dbReference type="PANTHER" id="PTHR43884">
    <property type="entry name" value="ACYL-COA DEHYDROGENASE"/>
    <property type="match status" value="1"/>
</dbReference>
<dbReference type="InterPro" id="IPR006091">
    <property type="entry name" value="Acyl-CoA_Oxase/DH_mid-dom"/>
</dbReference>
<dbReference type="GO" id="GO:0003995">
    <property type="term" value="F:acyl-CoA dehydrogenase activity"/>
    <property type="evidence" value="ECO:0007669"/>
    <property type="project" value="TreeGrafter"/>
</dbReference>
<organism evidence="9 11">
    <name type="scientific">Mycobacterium montefiorense</name>
    <dbReference type="NCBI Taxonomy" id="154654"/>
    <lineage>
        <taxon>Bacteria</taxon>
        <taxon>Bacillati</taxon>
        <taxon>Actinomycetota</taxon>
        <taxon>Actinomycetes</taxon>
        <taxon>Mycobacteriales</taxon>
        <taxon>Mycobacteriaceae</taxon>
        <taxon>Mycobacterium</taxon>
        <taxon>Mycobacterium simiae complex</taxon>
    </lineage>
</organism>
<dbReference type="Pfam" id="PF00441">
    <property type="entry name" value="Acyl-CoA_dh_1"/>
    <property type="match status" value="1"/>
</dbReference>
<reference evidence="8" key="1">
    <citation type="journal article" date="2018" name="Genome Announc.">
        <title>Draft Genome Sequence of Mycobacterium montefiorense Isolated from Japanese Black Salamander (Hynobius nigrescens).</title>
        <authorList>
            <person name="Fukano H."/>
            <person name="Yoshida M."/>
            <person name="Shimizu A."/>
            <person name="Iwao H."/>
            <person name="Katayama Y."/>
            <person name="Omatsu T."/>
            <person name="Mizutani T."/>
            <person name="Kurata O."/>
            <person name="Wada S."/>
            <person name="Hoshino Y."/>
        </authorList>
    </citation>
    <scope>NUCLEOTIDE SEQUENCE</scope>
    <source>
        <strain evidence="8">BS</strain>
    </source>
</reference>
<keyword evidence="3 5" id="KW-0285">Flavoprotein</keyword>
<accession>A0AA37PM49</accession>
<comment type="cofactor">
    <cofactor evidence="1 5">
        <name>FAD</name>
        <dbReference type="ChEBI" id="CHEBI:57692"/>
    </cofactor>
</comment>
<dbReference type="RefSeq" id="WP_235616584.1">
    <property type="nucleotide sequence ID" value="NZ_BFCH01000002.1"/>
</dbReference>
<dbReference type="GO" id="GO:0005886">
    <property type="term" value="C:plasma membrane"/>
    <property type="evidence" value="ECO:0007669"/>
    <property type="project" value="TreeGrafter"/>
</dbReference>
<evidence type="ECO:0000256" key="5">
    <source>
        <dbReference type="RuleBase" id="RU362125"/>
    </source>
</evidence>
<dbReference type="SUPFAM" id="SSF47203">
    <property type="entry name" value="Acyl-CoA dehydrogenase C-terminal domain-like"/>
    <property type="match status" value="1"/>
</dbReference>
<evidence type="ECO:0000256" key="2">
    <source>
        <dbReference type="ARBA" id="ARBA00009347"/>
    </source>
</evidence>
<evidence type="ECO:0000313" key="8">
    <source>
        <dbReference type="EMBL" id="GBG35998.1"/>
    </source>
</evidence>
<reference evidence="9" key="4">
    <citation type="submission" date="2022-04" db="EMBL/GenBank/DDBJ databases">
        <authorList>
            <person name="Komine T."/>
            <person name="Fukano H."/>
            <person name="Wada S."/>
        </authorList>
    </citation>
    <scope>NUCLEOTIDE SEQUENCE</scope>
    <source>
        <strain evidence="9">NJB18185</strain>
    </source>
</reference>
<dbReference type="AlphaFoldDB" id="A0AA37PM49"/>